<gene>
    <name evidence="2" type="ORF">Acr_17g0010860</name>
</gene>
<comment type="caution">
    <text evidence="2">The sequence shown here is derived from an EMBL/GenBank/DDBJ whole genome shotgun (WGS) entry which is preliminary data.</text>
</comment>
<organism evidence="2 3">
    <name type="scientific">Actinidia rufa</name>
    <dbReference type="NCBI Taxonomy" id="165716"/>
    <lineage>
        <taxon>Eukaryota</taxon>
        <taxon>Viridiplantae</taxon>
        <taxon>Streptophyta</taxon>
        <taxon>Embryophyta</taxon>
        <taxon>Tracheophyta</taxon>
        <taxon>Spermatophyta</taxon>
        <taxon>Magnoliopsida</taxon>
        <taxon>eudicotyledons</taxon>
        <taxon>Gunneridae</taxon>
        <taxon>Pentapetalae</taxon>
        <taxon>asterids</taxon>
        <taxon>Ericales</taxon>
        <taxon>Actinidiaceae</taxon>
        <taxon>Actinidia</taxon>
    </lineage>
</organism>
<name>A0A7J0G402_9ERIC</name>
<dbReference type="PANTHER" id="PTHR31168">
    <property type="entry name" value="OS02G0292800 PROTEIN"/>
    <property type="match status" value="1"/>
</dbReference>
<evidence type="ECO:0000313" key="3">
    <source>
        <dbReference type="Proteomes" id="UP000585474"/>
    </source>
</evidence>
<reference evidence="2 3" key="1">
    <citation type="submission" date="2019-07" db="EMBL/GenBank/DDBJ databases">
        <title>De Novo Assembly of kiwifruit Actinidia rufa.</title>
        <authorList>
            <person name="Sugita-Konishi S."/>
            <person name="Sato K."/>
            <person name="Mori E."/>
            <person name="Abe Y."/>
            <person name="Kisaki G."/>
            <person name="Hamano K."/>
            <person name="Suezawa K."/>
            <person name="Otani M."/>
            <person name="Fukuda T."/>
            <person name="Manabe T."/>
            <person name="Gomi K."/>
            <person name="Tabuchi M."/>
            <person name="Akimitsu K."/>
            <person name="Kataoka I."/>
        </authorList>
    </citation>
    <scope>NUCLEOTIDE SEQUENCE [LARGE SCALE GENOMIC DNA]</scope>
    <source>
        <strain evidence="3">cv. Fuchu</strain>
    </source>
</reference>
<accession>A0A7J0G402</accession>
<dbReference type="PANTHER" id="PTHR31168:SF21">
    <property type="entry name" value="EMB|CAB89385.1"/>
    <property type="match status" value="1"/>
</dbReference>
<sequence length="209" mass="23639">MKLMKQMLRLNPTQFIPIKCLKVPHATVLGYKNHFRSAWFRVERKERAQASSIITSSISAATSPSSISLILSSLLGAWLESPTKTIFTSNLVHEDRSPTTVSIRYIAMLSYFLVVFSSLVQTASNFWSVGVRTRYFAITLLLWIFGPIPMFVSIAVMVVVLHNLDSNSTPLHQVQPPPSRDFFKKMDQEMTTWELKQNPSVTQQGNNST</sequence>
<dbReference type="AlphaFoldDB" id="A0A7J0G402"/>
<dbReference type="EMBL" id="BJWL01000017">
    <property type="protein sequence ID" value="GFZ05514.1"/>
    <property type="molecule type" value="Genomic_DNA"/>
</dbReference>
<keyword evidence="1" id="KW-0812">Transmembrane</keyword>
<keyword evidence="1" id="KW-1133">Transmembrane helix</keyword>
<keyword evidence="1" id="KW-0472">Membrane</keyword>
<feature type="transmembrane region" description="Helical" evidence="1">
    <location>
        <begin position="135"/>
        <end position="161"/>
    </location>
</feature>
<keyword evidence="3" id="KW-1185">Reference proteome</keyword>
<evidence type="ECO:0000256" key="1">
    <source>
        <dbReference type="SAM" id="Phobius"/>
    </source>
</evidence>
<dbReference type="InterPro" id="IPR006747">
    <property type="entry name" value="DUF599"/>
</dbReference>
<proteinExistence type="predicted"/>
<dbReference type="Proteomes" id="UP000585474">
    <property type="component" value="Unassembled WGS sequence"/>
</dbReference>
<evidence type="ECO:0000313" key="2">
    <source>
        <dbReference type="EMBL" id="GFZ05514.1"/>
    </source>
</evidence>
<feature type="transmembrane region" description="Helical" evidence="1">
    <location>
        <begin position="105"/>
        <end position="123"/>
    </location>
</feature>
<protein>
    <submittedName>
        <fullName evidence="2">Uncharacterized protein</fullName>
    </submittedName>
</protein>
<dbReference type="Pfam" id="PF04654">
    <property type="entry name" value="DUF599"/>
    <property type="match status" value="1"/>
</dbReference>
<dbReference type="OrthoDB" id="665451at2759"/>